<comment type="similarity">
    <text evidence="2 7">Belongs to the UPF0056 (MarC) family.</text>
</comment>
<proteinExistence type="inferred from homology"/>
<accession>A0A6B2KVL5</accession>
<keyword evidence="9" id="KW-1185">Reference proteome</keyword>
<dbReference type="Proteomes" id="UP000482578">
    <property type="component" value="Unassembled WGS sequence"/>
</dbReference>
<dbReference type="PANTHER" id="PTHR33508:SF1">
    <property type="entry name" value="UPF0056 MEMBRANE PROTEIN YHCE"/>
    <property type="match status" value="1"/>
</dbReference>
<feature type="transmembrane region" description="Helical" evidence="7">
    <location>
        <begin position="190"/>
        <end position="218"/>
    </location>
</feature>
<comment type="caution">
    <text evidence="7">Lacks conserved residue(s) required for the propagation of feature annotation.</text>
</comment>
<dbReference type="NCBIfam" id="TIGR00427">
    <property type="entry name" value="NAAT family transporter"/>
    <property type="match status" value="1"/>
</dbReference>
<comment type="caution">
    <text evidence="8">The sequence shown here is derived from an EMBL/GenBank/DDBJ whole genome shotgun (WGS) entry which is preliminary data.</text>
</comment>
<evidence type="ECO:0000256" key="2">
    <source>
        <dbReference type="ARBA" id="ARBA00009784"/>
    </source>
</evidence>
<organism evidence="8 9">
    <name type="scientific">Crenobacter caeni</name>
    <dbReference type="NCBI Taxonomy" id="2705474"/>
    <lineage>
        <taxon>Bacteria</taxon>
        <taxon>Pseudomonadati</taxon>
        <taxon>Pseudomonadota</taxon>
        <taxon>Betaproteobacteria</taxon>
        <taxon>Neisseriales</taxon>
        <taxon>Neisseriaceae</taxon>
        <taxon>Crenobacter</taxon>
    </lineage>
</organism>
<dbReference type="AlphaFoldDB" id="A0A6B2KVL5"/>
<dbReference type="Pfam" id="PF01914">
    <property type="entry name" value="MarC"/>
    <property type="match status" value="1"/>
</dbReference>
<evidence type="ECO:0000256" key="4">
    <source>
        <dbReference type="ARBA" id="ARBA00022692"/>
    </source>
</evidence>
<evidence type="ECO:0000256" key="5">
    <source>
        <dbReference type="ARBA" id="ARBA00022989"/>
    </source>
</evidence>
<evidence type="ECO:0000256" key="3">
    <source>
        <dbReference type="ARBA" id="ARBA00022475"/>
    </source>
</evidence>
<comment type="subcellular location">
    <subcellularLocation>
        <location evidence="1 7">Cell membrane</location>
        <topology evidence="1 7">Multi-pass membrane protein</topology>
    </subcellularLocation>
</comment>
<feature type="transmembrane region" description="Helical" evidence="7">
    <location>
        <begin position="53"/>
        <end position="76"/>
    </location>
</feature>
<sequence length="232" mass="24987">MQIVLATLLLFVSKVLFVAAALLPIMNPPGMVPVFLAQTARNTPEQRVYLSRRIAVFAFLLLLGSMYIGGFVLEIFGVSLPVVQISGGMLITLAAWRMLNDEPAEASPASGQLGEHISRDALKQKAFYPLAFPLTVGPGSVSVAITLGASFAHTGEGWMRYVLAPLAAMVAVALVSVFVYLCYRHGERLLALLGQTGAVVFMRLTAFILLCLGVQIMWDGARELLLPLLAAR</sequence>
<keyword evidence="4 7" id="KW-0812">Transmembrane</keyword>
<evidence type="ECO:0000313" key="8">
    <source>
        <dbReference type="EMBL" id="NDV14007.1"/>
    </source>
</evidence>
<feature type="transmembrane region" description="Helical" evidence="7">
    <location>
        <begin position="158"/>
        <end position="183"/>
    </location>
</feature>
<dbReference type="EMBL" id="JAAGAA010000014">
    <property type="protein sequence ID" value="NDV14007.1"/>
    <property type="molecule type" value="Genomic_DNA"/>
</dbReference>
<dbReference type="GO" id="GO:0005886">
    <property type="term" value="C:plasma membrane"/>
    <property type="evidence" value="ECO:0007669"/>
    <property type="project" value="UniProtKB-SubCell"/>
</dbReference>
<evidence type="ECO:0000256" key="1">
    <source>
        <dbReference type="ARBA" id="ARBA00004651"/>
    </source>
</evidence>
<dbReference type="InterPro" id="IPR002771">
    <property type="entry name" value="Multi_antbiot-R_MarC"/>
</dbReference>
<keyword evidence="6 7" id="KW-0472">Membrane</keyword>
<keyword evidence="5 7" id="KW-1133">Transmembrane helix</keyword>
<reference evidence="8 9" key="1">
    <citation type="submission" date="2020-02" db="EMBL/GenBank/DDBJ databases">
        <authorList>
            <person name="Yang Z."/>
        </authorList>
    </citation>
    <scope>NUCLEOTIDE SEQUENCE [LARGE SCALE GENOMIC DNA]</scope>
    <source>
        <strain evidence="8 9">HX-7-9</strain>
    </source>
</reference>
<keyword evidence="3" id="KW-1003">Cell membrane</keyword>
<gene>
    <name evidence="8" type="ORF">GZH52_14630</name>
</gene>
<evidence type="ECO:0000256" key="6">
    <source>
        <dbReference type="ARBA" id="ARBA00023136"/>
    </source>
</evidence>
<feature type="transmembrane region" description="Helical" evidence="7">
    <location>
        <begin position="126"/>
        <end position="152"/>
    </location>
</feature>
<evidence type="ECO:0000313" key="9">
    <source>
        <dbReference type="Proteomes" id="UP000482578"/>
    </source>
</evidence>
<dbReference type="RefSeq" id="WP_163317503.1">
    <property type="nucleotide sequence ID" value="NZ_JAAGAA010000014.1"/>
</dbReference>
<name>A0A6B2KVL5_9NEIS</name>
<dbReference type="PANTHER" id="PTHR33508">
    <property type="entry name" value="UPF0056 MEMBRANE PROTEIN YHCE"/>
    <property type="match status" value="1"/>
</dbReference>
<evidence type="ECO:0000256" key="7">
    <source>
        <dbReference type="RuleBase" id="RU362048"/>
    </source>
</evidence>
<protein>
    <recommendedName>
        <fullName evidence="7">UPF0056 membrane protein</fullName>
    </recommendedName>
</protein>